<organism evidence="4 5">
    <name type="scientific">Acaryochloris marina (strain MBIC 11017)</name>
    <dbReference type="NCBI Taxonomy" id="329726"/>
    <lineage>
        <taxon>Bacteria</taxon>
        <taxon>Bacillati</taxon>
        <taxon>Cyanobacteriota</taxon>
        <taxon>Cyanophyceae</taxon>
        <taxon>Acaryochloridales</taxon>
        <taxon>Acaryochloridaceae</taxon>
        <taxon>Acaryochloris</taxon>
    </lineage>
</organism>
<dbReference type="KEGG" id="amr:AM1_5081"/>
<keyword evidence="5" id="KW-1185">Reference proteome</keyword>
<feature type="modified residue" description="4-aspartylphosphate" evidence="2">
    <location>
        <position position="310"/>
    </location>
</feature>
<evidence type="ECO:0000259" key="3">
    <source>
        <dbReference type="PROSITE" id="PS50110"/>
    </source>
</evidence>
<accession>B0C769</accession>
<dbReference type="HOGENOM" id="CLU_745679_0_0_3"/>
<evidence type="ECO:0000256" key="1">
    <source>
        <dbReference type="ARBA" id="ARBA00022553"/>
    </source>
</evidence>
<gene>
    <name evidence="4" type="ordered locus">AM1_5081</name>
</gene>
<dbReference type="CDD" id="cd17574">
    <property type="entry name" value="REC_OmpR"/>
    <property type="match status" value="1"/>
</dbReference>
<dbReference type="PANTHER" id="PTHR44591">
    <property type="entry name" value="STRESS RESPONSE REGULATOR PROTEIN 1"/>
    <property type="match status" value="1"/>
</dbReference>
<dbReference type="EMBL" id="CP000828">
    <property type="protein sequence ID" value="ABW30046.1"/>
    <property type="molecule type" value="Genomic_DNA"/>
</dbReference>
<dbReference type="GO" id="GO:0000160">
    <property type="term" value="P:phosphorelay signal transduction system"/>
    <property type="evidence" value="ECO:0007669"/>
    <property type="project" value="InterPro"/>
</dbReference>
<dbReference type="AlphaFoldDB" id="B0C769"/>
<protein>
    <recommendedName>
        <fullName evidence="3">Response regulatory domain-containing protein</fullName>
    </recommendedName>
</protein>
<dbReference type="Pfam" id="PF00072">
    <property type="entry name" value="Response_reg"/>
    <property type="match status" value="1"/>
</dbReference>
<evidence type="ECO:0000256" key="2">
    <source>
        <dbReference type="PROSITE-ProRule" id="PRU00169"/>
    </source>
</evidence>
<dbReference type="PROSITE" id="PS50110">
    <property type="entry name" value="RESPONSE_REGULATORY"/>
    <property type="match status" value="1"/>
</dbReference>
<reference evidence="4 5" key="1">
    <citation type="journal article" date="2008" name="Proc. Natl. Acad. Sci. U.S.A.">
        <title>Niche adaptation and genome expansion in the chlorophyll d-producing cyanobacterium Acaryochloris marina.</title>
        <authorList>
            <person name="Swingley W.D."/>
            <person name="Chen M."/>
            <person name="Cheung P.C."/>
            <person name="Conrad A.L."/>
            <person name="Dejesa L.C."/>
            <person name="Hao J."/>
            <person name="Honchak B.M."/>
            <person name="Karbach L.E."/>
            <person name="Kurdoglu A."/>
            <person name="Lahiri S."/>
            <person name="Mastrian S.D."/>
            <person name="Miyashita H."/>
            <person name="Page L."/>
            <person name="Ramakrishna P."/>
            <person name="Satoh S."/>
            <person name="Sattley W.M."/>
            <person name="Shimada Y."/>
            <person name="Taylor H.L."/>
            <person name="Tomo T."/>
            <person name="Tsuchiya T."/>
            <person name="Wang Z.T."/>
            <person name="Raymond J."/>
            <person name="Mimuro M."/>
            <person name="Blankenship R.E."/>
            <person name="Touchman J.W."/>
        </authorList>
    </citation>
    <scope>NUCLEOTIDE SEQUENCE [LARGE SCALE GENOMIC DNA]</scope>
    <source>
        <strain evidence="5">MBIC 11017</strain>
    </source>
</reference>
<dbReference type="InterPro" id="IPR011006">
    <property type="entry name" value="CheY-like_superfamily"/>
</dbReference>
<evidence type="ECO:0000313" key="5">
    <source>
        <dbReference type="Proteomes" id="UP000000268"/>
    </source>
</evidence>
<keyword evidence="1 2" id="KW-0597">Phosphoprotein</keyword>
<dbReference type="STRING" id="329726.AM1_5081"/>
<feature type="domain" description="Response regulatory" evidence="3">
    <location>
        <begin position="262"/>
        <end position="377"/>
    </location>
</feature>
<proteinExistence type="predicted"/>
<evidence type="ECO:0000313" key="4">
    <source>
        <dbReference type="EMBL" id="ABW30046.1"/>
    </source>
</evidence>
<dbReference type="SMART" id="SM00448">
    <property type="entry name" value="REC"/>
    <property type="match status" value="1"/>
</dbReference>
<dbReference type="InterPro" id="IPR001789">
    <property type="entry name" value="Sig_transdc_resp-reg_receiver"/>
</dbReference>
<dbReference type="Proteomes" id="UP000000268">
    <property type="component" value="Chromosome"/>
</dbReference>
<dbReference type="OrthoDB" id="9809318at2"/>
<dbReference type="Gene3D" id="3.40.50.2300">
    <property type="match status" value="1"/>
</dbReference>
<dbReference type="eggNOG" id="COG0745">
    <property type="taxonomic scope" value="Bacteria"/>
</dbReference>
<dbReference type="SUPFAM" id="SSF52172">
    <property type="entry name" value="CheY-like"/>
    <property type="match status" value="1"/>
</dbReference>
<dbReference type="InterPro" id="IPR050595">
    <property type="entry name" value="Bact_response_regulator"/>
</dbReference>
<dbReference type="PANTHER" id="PTHR44591:SF3">
    <property type="entry name" value="RESPONSE REGULATORY DOMAIN-CONTAINING PROTEIN"/>
    <property type="match status" value="1"/>
</dbReference>
<sequence>MLKFEAGKLQKTLGQLHQEEFSGVVYINAALGQQDKVRSRVIAFHKGAITYAGKTLPTPLEFSQLVGEKLKLKVMKAAMLLAEKRAKDSTSILAYLAIYFRLDLFGWDALEKVMRSQVVFHLDQLWSYAGTLRTEETVEFDLAYGEDGHGFDWQQLCLSLTQRQQAWASLTPAIPSMDAIPQPIVQGNYEAVEDEYARQHLTIWIDGNRSLLDIAEGLQRDPLELGHLYLHWQKMNWVIFAGDQLPYLGGNPITTAQQSLPLILSVDDSVVVQTMLKRTLCEYYRFLTASNAVEALNLLNRYPIELMLLDVTMPDIDGIEFCKTVRGISKFRDLPVIMLTAKDGLIDKVKGQMAGSTHYLTKPVRKEKLLNVIEKNLPSSKVMSWRLH</sequence>
<dbReference type="RefSeq" id="WP_012165316.1">
    <property type="nucleotide sequence ID" value="NC_009925.1"/>
</dbReference>
<name>B0C769_ACAM1</name>